<dbReference type="Proteomes" id="UP001204772">
    <property type="component" value="Unassembled WGS sequence"/>
</dbReference>
<name>A0ABT1FJ22_9BACT</name>
<keyword evidence="5" id="KW-0411">Iron-sulfur</keyword>
<dbReference type="RefSeq" id="WP_253525629.1">
    <property type="nucleotide sequence ID" value="NZ_JAMZEL010000001.1"/>
</dbReference>
<evidence type="ECO:0000256" key="4">
    <source>
        <dbReference type="ARBA" id="ARBA00023004"/>
    </source>
</evidence>
<dbReference type="PANTHER" id="PTHR43498:SF1">
    <property type="entry name" value="COB--COM HETERODISULFIDE REDUCTASE IRON-SULFUR SUBUNIT A"/>
    <property type="match status" value="1"/>
</dbReference>
<keyword evidence="4" id="KW-0408">Iron</keyword>
<keyword evidence="2" id="KW-0479">Metal-binding</keyword>
<accession>A0ABT1FJ22</accession>
<evidence type="ECO:0000313" key="6">
    <source>
        <dbReference type="EMBL" id="MCP1381772.1"/>
    </source>
</evidence>
<reference evidence="6 7" key="1">
    <citation type="submission" date="2022-06" db="EMBL/GenBank/DDBJ databases">
        <title>Runella sp. S5 genome sequencing.</title>
        <authorList>
            <person name="Park S."/>
        </authorList>
    </citation>
    <scope>NUCLEOTIDE SEQUENCE [LARGE SCALE GENOMIC DNA]</scope>
    <source>
        <strain evidence="6 7">S5</strain>
    </source>
</reference>
<dbReference type="InterPro" id="IPR036188">
    <property type="entry name" value="FAD/NAD-bd_sf"/>
</dbReference>
<dbReference type="Pfam" id="PF12831">
    <property type="entry name" value="FAD_oxidored"/>
    <property type="match status" value="1"/>
</dbReference>
<keyword evidence="7" id="KW-1185">Reference proteome</keyword>
<gene>
    <name evidence="6" type="ORF">NCI00_05015</name>
</gene>
<dbReference type="Gene3D" id="3.50.50.60">
    <property type="entry name" value="FAD/NAD(P)-binding domain"/>
    <property type="match status" value="1"/>
</dbReference>
<dbReference type="PANTHER" id="PTHR43498">
    <property type="entry name" value="FERREDOXIN:COB-COM HETERODISULFIDE REDUCTASE SUBUNIT A"/>
    <property type="match status" value="1"/>
</dbReference>
<dbReference type="EMBL" id="JAMZEL010000001">
    <property type="protein sequence ID" value="MCP1381772.1"/>
    <property type="molecule type" value="Genomic_DNA"/>
</dbReference>
<evidence type="ECO:0000256" key="5">
    <source>
        <dbReference type="ARBA" id="ARBA00023014"/>
    </source>
</evidence>
<proteinExistence type="predicted"/>
<keyword evidence="1" id="KW-0004">4Fe-4S</keyword>
<sequence>MIKAEATGKRLPKSVTLTADLIVVGGGLAGLCGAITAARAGIKVVLVTDRPVLGGNSSSEVRLWVLGATSHMGNNNRWAREGGVIDELLVENMYRNPDSNPLIFDTILLEKVVSEPNITLLLNTSVYDLEKSSPDTISKVYGFCSQNSTQYELVAPLFCDASGDGILGFLSGAAFRVGAESKEEFGEKFAPSKEYGELLGHSLYFYSKDAGKPITFIPPSFSHDVTQKVPKFRSFNTQEFGCKLWWIEYGGRLDTVHDTETIKWELWKVVYGVWDYIKNSGNFPEAANLTLEWVGHIPGKRESRRFEGDYMLIQQDIVEQRAHYDDVAFGGWSIDLHPSDGVFSEIGQSSCNQWHSKGIYGIPYRCFYSKNINNLFIAGRIISASHVAFGSSRVMATSAHGGQAVGMAAKVCIEKGLLPRQLSETQHIGYLQQELLKTGQHIPNLRLQDAQDLVQKATISASSELALEELMPAGEPQRMDFSAAQMLPIANVGEVLNLADVKTGAAAKFKTIFHPYADEPTELEVELRISSKATNHTPDIILEKRLISLQKGRNCVHLDFDIADALTGNQGLENLGYAFLTIQKNEKVRMHYSDQRITGLLSVFNLVNKAVSNYGKQEPVEDIGVDTFEFWCPQRRPLGKNLAVKFEPALQAFGVENIRNGFQRPTNEPNAWVADYKDEKPKLRLDWPEKQQIKKIVLHFDTDFDHPMETVLMSHPENEMPFCVKNVRILNDKNEVIAEIKNNHQSQRTIVLENAILTQSLTIEVEHPSANVPAALMEVRCY</sequence>
<keyword evidence="3" id="KW-0560">Oxidoreductase</keyword>
<comment type="caution">
    <text evidence="6">The sequence shown here is derived from an EMBL/GenBank/DDBJ whole genome shotgun (WGS) entry which is preliminary data.</text>
</comment>
<evidence type="ECO:0000256" key="1">
    <source>
        <dbReference type="ARBA" id="ARBA00022485"/>
    </source>
</evidence>
<organism evidence="6 7">
    <name type="scientific">Runella salmonicolor</name>
    <dbReference type="NCBI Taxonomy" id="2950278"/>
    <lineage>
        <taxon>Bacteria</taxon>
        <taxon>Pseudomonadati</taxon>
        <taxon>Bacteroidota</taxon>
        <taxon>Cytophagia</taxon>
        <taxon>Cytophagales</taxon>
        <taxon>Spirosomataceae</taxon>
        <taxon>Runella</taxon>
    </lineage>
</organism>
<evidence type="ECO:0000256" key="3">
    <source>
        <dbReference type="ARBA" id="ARBA00023002"/>
    </source>
</evidence>
<dbReference type="SUPFAM" id="SSF51905">
    <property type="entry name" value="FAD/NAD(P)-binding domain"/>
    <property type="match status" value="1"/>
</dbReference>
<dbReference type="InterPro" id="IPR039650">
    <property type="entry name" value="HdrA-like"/>
</dbReference>
<evidence type="ECO:0000256" key="2">
    <source>
        <dbReference type="ARBA" id="ARBA00022723"/>
    </source>
</evidence>
<protein>
    <submittedName>
        <fullName evidence="6">FAD-dependent oxidoreductase</fullName>
    </submittedName>
</protein>
<evidence type="ECO:0000313" key="7">
    <source>
        <dbReference type="Proteomes" id="UP001204772"/>
    </source>
</evidence>